<dbReference type="SUPFAM" id="SSF82771">
    <property type="entry name" value="GIY-YIG endonuclease"/>
    <property type="match status" value="1"/>
</dbReference>
<dbReference type="Gene3D" id="3.40.1440.10">
    <property type="entry name" value="GIY-YIG endonuclease"/>
    <property type="match status" value="1"/>
</dbReference>
<reference evidence="2 3" key="1">
    <citation type="journal article" date="2014" name="Curr. Biol.">
        <title>The genome of the clonal raider ant Cerapachys biroi.</title>
        <authorList>
            <person name="Oxley P.R."/>
            <person name="Ji L."/>
            <person name="Fetter-Pruneda I."/>
            <person name="McKenzie S.K."/>
            <person name="Li C."/>
            <person name="Hu H."/>
            <person name="Zhang G."/>
            <person name="Kronauer D.J."/>
        </authorList>
    </citation>
    <scope>NUCLEOTIDE SEQUENCE [LARGE SCALE GENOMIC DNA]</scope>
</reference>
<sequence length="192" mass="22708">MEFINRHIDRRLKTIRFRIDHGSRTNDGSVDNSRNFIVMPYVKGLSENVKRILNRCNVDFVYSVPKRLNNVIKLGKDVVANNQQMGVVYELSCVEYESVYIGQTKRHLETRVKEHKSNICKKNSCLSVVGKHRLENDHNFDWNNCKVLHRENHRRKREIEEMFFIMRQCNAINLQKDTDDLPPVYDTILGNM</sequence>
<organism evidence="2 3">
    <name type="scientific">Ooceraea biroi</name>
    <name type="common">Clonal raider ant</name>
    <name type="synonym">Cerapachys biroi</name>
    <dbReference type="NCBI Taxonomy" id="2015173"/>
    <lineage>
        <taxon>Eukaryota</taxon>
        <taxon>Metazoa</taxon>
        <taxon>Ecdysozoa</taxon>
        <taxon>Arthropoda</taxon>
        <taxon>Hexapoda</taxon>
        <taxon>Insecta</taxon>
        <taxon>Pterygota</taxon>
        <taxon>Neoptera</taxon>
        <taxon>Endopterygota</taxon>
        <taxon>Hymenoptera</taxon>
        <taxon>Apocrita</taxon>
        <taxon>Aculeata</taxon>
        <taxon>Formicoidea</taxon>
        <taxon>Formicidae</taxon>
        <taxon>Dorylinae</taxon>
        <taxon>Ooceraea</taxon>
    </lineage>
</organism>
<proteinExistence type="predicted"/>
<dbReference type="Proteomes" id="UP000053097">
    <property type="component" value="Unassembled WGS sequence"/>
</dbReference>
<evidence type="ECO:0000259" key="1">
    <source>
        <dbReference type="Pfam" id="PF01541"/>
    </source>
</evidence>
<gene>
    <name evidence="2" type="ORF">X777_14765</name>
</gene>
<dbReference type="Pfam" id="PF01541">
    <property type="entry name" value="GIY-YIG"/>
    <property type="match status" value="1"/>
</dbReference>
<dbReference type="OMA" id="CVEYESV"/>
<feature type="domain" description="GIY-YIG" evidence="1">
    <location>
        <begin position="85"/>
        <end position="130"/>
    </location>
</feature>
<keyword evidence="3" id="KW-1185">Reference proteome</keyword>
<evidence type="ECO:0000313" key="3">
    <source>
        <dbReference type="Proteomes" id="UP000053097"/>
    </source>
</evidence>
<accession>A0A026WU55</accession>
<dbReference type="InterPro" id="IPR000305">
    <property type="entry name" value="GIY-YIG_endonuc"/>
</dbReference>
<dbReference type="PANTHER" id="PTHR21301">
    <property type="entry name" value="REVERSE TRANSCRIPTASE"/>
    <property type="match status" value="1"/>
</dbReference>
<dbReference type="PANTHER" id="PTHR21301:SF10">
    <property type="entry name" value="REVERSE TRANSCRIPTASE DOMAIN-CONTAINING PROTEIN"/>
    <property type="match status" value="1"/>
</dbReference>
<dbReference type="CDD" id="cd10442">
    <property type="entry name" value="GIY-YIG_PLEs"/>
    <property type="match status" value="1"/>
</dbReference>
<dbReference type="EMBL" id="KK107119">
    <property type="protein sequence ID" value="EZA58599.1"/>
    <property type="molecule type" value="Genomic_DNA"/>
</dbReference>
<evidence type="ECO:0000313" key="2">
    <source>
        <dbReference type="EMBL" id="EZA58599.1"/>
    </source>
</evidence>
<name>A0A026WU55_OOCBI</name>
<dbReference type="AlphaFoldDB" id="A0A026WU55"/>
<dbReference type="InterPro" id="IPR035901">
    <property type="entry name" value="GIY-YIG_endonuc_sf"/>
</dbReference>
<protein>
    <recommendedName>
        <fullName evidence="1">GIY-YIG domain-containing protein</fullName>
    </recommendedName>
</protein>